<dbReference type="Proteomes" id="UP000245609">
    <property type="component" value="Unassembled WGS sequence"/>
</dbReference>
<feature type="compositionally biased region" description="Polar residues" evidence="1">
    <location>
        <begin position="439"/>
        <end position="477"/>
    </location>
</feature>
<evidence type="ECO:0000313" key="3">
    <source>
        <dbReference type="EMBL" id="PVV00534.1"/>
    </source>
</evidence>
<dbReference type="PANTHER" id="PTHR12854:SF7">
    <property type="entry name" value="ATAXIN-2 HOMOLOG"/>
    <property type="match status" value="1"/>
</dbReference>
<dbReference type="EMBL" id="MBFS01001917">
    <property type="protein sequence ID" value="PVV00534.1"/>
    <property type="molecule type" value="Genomic_DNA"/>
</dbReference>
<dbReference type="PANTHER" id="PTHR12854">
    <property type="entry name" value="ATAXIN 2-RELATED"/>
    <property type="match status" value="1"/>
</dbReference>
<comment type="caution">
    <text evidence="3">The sequence shown here is derived from an EMBL/GenBank/DDBJ whole genome shotgun (WGS) entry which is preliminary data.</text>
</comment>
<organism evidence="3 4">
    <name type="scientific">Smittium megazygosporum</name>
    <dbReference type="NCBI Taxonomy" id="133381"/>
    <lineage>
        <taxon>Eukaryota</taxon>
        <taxon>Fungi</taxon>
        <taxon>Fungi incertae sedis</taxon>
        <taxon>Zoopagomycota</taxon>
        <taxon>Kickxellomycotina</taxon>
        <taxon>Harpellomycetes</taxon>
        <taxon>Harpellales</taxon>
        <taxon>Legeriomycetaceae</taxon>
        <taxon>Smittium</taxon>
    </lineage>
</organism>
<feature type="compositionally biased region" description="Polar residues" evidence="1">
    <location>
        <begin position="781"/>
        <end position="792"/>
    </location>
</feature>
<proteinExistence type="predicted"/>
<keyword evidence="4" id="KW-1185">Reference proteome</keyword>
<dbReference type="GO" id="GO:0034063">
    <property type="term" value="P:stress granule assembly"/>
    <property type="evidence" value="ECO:0007669"/>
    <property type="project" value="TreeGrafter"/>
</dbReference>
<evidence type="ECO:0000256" key="1">
    <source>
        <dbReference type="SAM" id="MobiDB-lite"/>
    </source>
</evidence>
<feature type="region of interest" description="Disordered" evidence="1">
    <location>
        <begin position="772"/>
        <end position="799"/>
    </location>
</feature>
<reference evidence="3 4" key="1">
    <citation type="journal article" date="2018" name="MBio">
        <title>Comparative Genomics Reveals the Core Gene Toolbox for the Fungus-Insect Symbiosis.</title>
        <authorList>
            <person name="Wang Y."/>
            <person name="Stata M."/>
            <person name="Wang W."/>
            <person name="Stajich J.E."/>
            <person name="White M.M."/>
            <person name="Moncalvo J.M."/>
        </authorList>
    </citation>
    <scope>NUCLEOTIDE SEQUENCE [LARGE SCALE GENOMIC DNA]</scope>
    <source>
        <strain evidence="3 4">SC-DP-2</strain>
    </source>
</reference>
<feature type="region of interest" description="Disordered" evidence="1">
    <location>
        <begin position="436"/>
        <end position="523"/>
    </location>
</feature>
<evidence type="ECO:0000259" key="2">
    <source>
        <dbReference type="SMART" id="SM01272"/>
    </source>
</evidence>
<dbReference type="OrthoDB" id="2275718at2759"/>
<dbReference type="STRING" id="133381.A0A2T9Z7G6"/>
<accession>A0A2T9Z7G6</accession>
<dbReference type="InterPro" id="IPR045117">
    <property type="entry name" value="ATXN2-like"/>
</dbReference>
<dbReference type="Pfam" id="PF06741">
    <property type="entry name" value="LsmAD"/>
    <property type="match status" value="1"/>
</dbReference>
<dbReference type="SMART" id="SM01272">
    <property type="entry name" value="LsmAD"/>
    <property type="match status" value="1"/>
</dbReference>
<feature type="compositionally biased region" description="Polar residues" evidence="1">
    <location>
        <begin position="488"/>
        <end position="509"/>
    </location>
</feature>
<sequence length="799" mass="88119">MTENTFPGLEYSKSAALSKVANEFTDSFTEQSDSLEFALCLLLNSLVTVYLKSGEICKGVLSQISKSGPLCIILEFASVSEVEVPENSPPKAQTRPFEKLLIPNDYILDVETDVDLDFCSQIKTISNKFTTDAEISGIESVKARELYRWNPDKFDQDINSTSPIGDGAVLSSTSLYDSDIFQLKADTHDKDWDQFAANEKLFGIKSDFNEDIYTTKIDKTRSDYKKREQEAIKIANEIINAPATSFHILEERSMVSVSDEIDEEDRYGAVIREQSTTGKYVPPYLRTKSNSSQISSANLSQDTNADIVQLNIPKSKHTESKESGGASSYINQSVTPKDNTKFPDPCIAKSTLNSDGIFGANLNEDLLSRNHSGVALKSSNGSNQSISNVISNTETKSGSIHTVRAVEALAKLNIKTIKSSPFKLSSNTNIISFEEKKSVSSQKNSEAQKSPSSLSTSVNGKDTSEGSGSSKKNNQGEDSILRPRGKNSKSTSKNVESENLSPATSISNHAKSETPKPAKKLNVNAPSFVPNIKAPVFVPLSKKKPGASKYLQAAPMYKQEAFFFKKKVNKSPLCLWGSFYKFNLTSADTKPSSVSPTWSSNVRLGFLRIFTHQHLMKFGSANEFHNQRLPPSYGAVENKYLPSMPPIDYQMIGYPPAIMQPQPIPYPMPESSIPEYDPQFGNVYVQINSNQVLPPYPIYTNNTHPGQPMMVHMDNPSNLPVPYHPQQINAQPFSGHHGPIPQNIGYNQEVSPLINHTTFNYVPMSSMSSSLSESTGIISTPNLDNQYPQQYAPNPHSGY</sequence>
<gene>
    <name evidence="3" type="ORF">BB560_005082</name>
</gene>
<dbReference type="AlphaFoldDB" id="A0A2T9Z7G6"/>
<dbReference type="InterPro" id="IPR009604">
    <property type="entry name" value="LsmAD_domain"/>
</dbReference>
<name>A0A2T9Z7G6_9FUNG</name>
<dbReference type="GO" id="GO:0010494">
    <property type="term" value="C:cytoplasmic stress granule"/>
    <property type="evidence" value="ECO:0007669"/>
    <property type="project" value="TreeGrafter"/>
</dbReference>
<dbReference type="GO" id="GO:0003729">
    <property type="term" value="F:mRNA binding"/>
    <property type="evidence" value="ECO:0007669"/>
    <property type="project" value="TreeGrafter"/>
</dbReference>
<evidence type="ECO:0000313" key="4">
    <source>
        <dbReference type="Proteomes" id="UP000245609"/>
    </source>
</evidence>
<feature type="domain" description="LsmAD" evidence="2">
    <location>
        <begin position="202"/>
        <end position="273"/>
    </location>
</feature>
<feature type="compositionally biased region" description="Polar residues" evidence="1">
    <location>
        <begin position="325"/>
        <end position="337"/>
    </location>
</feature>
<feature type="region of interest" description="Disordered" evidence="1">
    <location>
        <begin position="315"/>
        <end position="337"/>
    </location>
</feature>
<protein>
    <recommendedName>
        <fullName evidence="2">LsmAD domain-containing protein</fullName>
    </recommendedName>
</protein>